<evidence type="ECO:0000256" key="2">
    <source>
        <dbReference type="SAM" id="Phobius"/>
    </source>
</evidence>
<accession>A0A8H4QZ17</accession>
<dbReference type="AlphaFoldDB" id="A0A8H4QZ17"/>
<feature type="compositionally biased region" description="Basic and acidic residues" evidence="1">
    <location>
        <begin position="413"/>
        <end position="424"/>
    </location>
</feature>
<feature type="region of interest" description="Disordered" evidence="1">
    <location>
        <begin position="408"/>
        <end position="429"/>
    </location>
</feature>
<dbReference type="InterPro" id="IPR055754">
    <property type="entry name" value="DUF7330"/>
</dbReference>
<keyword evidence="5" id="KW-1185">Reference proteome</keyword>
<keyword evidence="2" id="KW-0812">Transmembrane</keyword>
<protein>
    <recommendedName>
        <fullName evidence="3">DUF7330 domain-containing protein</fullName>
    </recommendedName>
</protein>
<name>A0A8H4QZ17_9AGAR</name>
<comment type="caution">
    <text evidence="4">The sequence shown here is derived from an EMBL/GenBank/DDBJ whole genome shotgun (WGS) entry which is preliminary data.</text>
</comment>
<evidence type="ECO:0000256" key="1">
    <source>
        <dbReference type="SAM" id="MobiDB-lite"/>
    </source>
</evidence>
<dbReference type="EMBL" id="JAACJL010000015">
    <property type="protein sequence ID" value="KAF4620254.1"/>
    <property type="molecule type" value="Genomic_DNA"/>
</dbReference>
<evidence type="ECO:0000313" key="5">
    <source>
        <dbReference type="Proteomes" id="UP000521872"/>
    </source>
</evidence>
<dbReference type="Pfam" id="PF24016">
    <property type="entry name" value="DUF7330"/>
    <property type="match status" value="1"/>
</dbReference>
<feature type="domain" description="DUF7330" evidence="3">
    <location>
        <begin position="324"/>
        <end position="414"/>
    </location>
</feature>
<evidence type="ECO:0000259" key="3">
    <source>
        <dbReference type="Pfam" id="PF24016"/>
    </source>
</evidence>
<feature type="region of interest" description="Disordered" evidence="1">
    <location>
        <begin position="1"/>
        <end position="30"/>
    </location>
</feature>
<sequence>MIAGPETPKSPQPPAFPQQQQASPPPAYNHHQNYAQVRPYPVATTPIIEIGVVRVRESAGRRFLRAFCIATFIWLLLSLLAQSTVTALRYYGGGGLFNGKYQWPIVSGVTLQECVQGDSWTQVKYPNSSWNYQSETSFDLPLSSDTLFLLSRGYQNGGSLDVVTSKDQASDSVKVHVDIYYRHSSALEQVKACLLTRKAAENGVGIFTPEWRRDYERHLYPITFRLQFILPEVHPRPLVVKNFETDLPNGRQAFAYLSEKVLFDRVAIHGSNGGIHADGVTVTDGNFRTTNGGIDGTYNSTQNLKLRTTNGSIRVDVGLTNDGDTPDLDVSTSNGMVAASISLLTTSKHNTGGSFTVSTTTTNGRLNVDFPASPVDSTLDYNARTSNGYATVSLNPAYEGTFNLYTSNSSPKVEQRKSVEDPSGKKRQRTVHVKNGPIKNFVSGDVSWGGKAEGKVVVSTSNSALLLKV</sequence>
<dbReference type="Proteomes" id="UP000521872">
    <property type="component" value="Unassembled WGS sequence"/>
</dbReference>
<organism evidence="4 5">
    <name type="scientific">Agrocybe pediades</name>
    <dbReference type="NCBI Taxonomy" id="84607"/>
    <lineage>
        <taxon>Eukaryota</taxon>
        <taxon>Fungi</taxon>
        <taxon>Dikarya</taxon>
        <taxon>Basidiomycota</taxon>
        <taxon>Agaricomycotina</taxon>
        <taxon>Agaricomycetes</taxon>
        <taxon>Agaricomycetidae</taxon>
        <taxon>Agaricales</taxon>
        <taxon>Agaricineae</taxon>
        <taxon>Strophariaceae</taxon>
        <taxon>Agrocybe</taxon>
    </lineage>
</organism>
<reference evidence="4 5" key="1">
    <citation type="submission" date="2019-12" db="EMBL/GenBank/DDBJ databases">
        <authorList>
            <person name="Floudas D."/>
            <person name="Bentzer J."/>
            <person name="Ahren D."/>
            <person name="Johansson T."/>
            <person name="Persson P."/>
            <person name="Tunlid A."/>
        </authorList>
    </citation>
    <scope>NUCLEOTIDE SEQUENCE [LARGE SCALE GENOMIC DNA]</scope>
    <source>
        <strain evidence="4 5">CBS 102.39</strain>
    </source>
</reference>
<evidence type="ECO:0000313" key="4">
    <source>
        <dbReference type="EMBL" id="KAF4620254.1"/>
    </source>
</evidence>
<proteinExistence type="predicted"/>
<gene>
    <name evidence="4" type="ORF">D9613_001078</name>
</gene>
<feature type="transmembrane region" description="Helical" evidence="2">
    <location>
        <begin position="63"/>
        <end position="81"/>
    </location>
</feature>
<keyword evidence="2" id="KW-1133">Transmembrane helix</keyword>
<keyword evidence="2" id="KW-0472">Membrane</keyword>